<dbReference type="PROSITE" id="PS00107">
    <property type="entry name" value="PROTEIN_KINASE_ATP"/>
    <property type="match status" value="1"/>
</dbReference>
<dbReference type="Pfam" id="PF00560">
    <property type="entry name" value="LRR_1"/>
    <property type="match status" value="5"/>
</dbReference>
<dbReference type="InterPro" id="IPR011009">
    <property type="entry name" value="Kinase-like_dom_sf"/>
</dbReference>
<evidence type="ECO:0000256" key="8">
    <source>
        <dbReference type="ARBA" id="ARBA00022741"/>
    </source>
</evidence>
<keyword evidence="12 14" id="KW-0472">Membrane</keyword>
<dbReference type="InterPro" id="IPR000719">
    <property type="entry name" value="Prot_kinase_dom"/>
</dbReference>
<comment type="similarity">
    <text evidence="2">Belongs to the protein kinase superfamily. Ser/Thr protein kinase family.</text>
</comment>
<feature type="domain" description="Protein kinase" evidence="15">
    <location>
        <begin position="724"/>
        <end position="999"/>
    </location>
</feature>
<organism evidence="16 17">
    <name type="scientific">Rehmannia glutinosa</name>
    <name type="common">Chinese foxglove</name>
    <dbReference type="NCBI Taxonomy" id="99300"/>
    <lineage>
        <taxon>Eukaryota</taxon>
        <taxon>Viridiplantae</taxon>
        <taxon>Streptophyta</taxon>
        <taxon>Embryophyta</taxon>
        <taxon>Tracheophyta</taxon>
        <taxon>Spermatophyta</taxon>
        <taxon>Magnoliopsida</taxon>
        <taxon>eudicotyledons</taxon>
        <taxon>Gunneridae</taxon>
        <taxon>Pentapetalae</taxon>
        <taxon>asterids</taxon>
        <taxon>lamiids</taxon>
        <taxon>Lamiales</taxon>
        <taxon>Orobanchaceae</taxon>
        <taxon>Rehmannieae</taxon>
        <taxon>Rehmannia</taxon>
    </lineage>
</organism>
<dbReference type="InterPro" id="IPR032675">
    <property type="entry name" value="LRR_dom_sf"/>
</dbReference>
<evidence type="ECO:0000256" key="9">
    <source>
        <dbReference type="ARBA" id="ARBA00022777"/>
    </source>
</evidence>
<evidence type="ECO:0000256" key="1">
    <source>
        <dbReference type="ARBA" id="ARBA00004370"/>
    </source>
</evidence>
<keyword evidence="10 13" id="KW-0067">ATP-binding</keyword>
<dbReference type="InterPro" id="IPR055414">
    <property type="entry name" value="LRR_R13L4/SHOC2-like"/>
</dbReference>
<keyword evidence="11 14" id="KW-1133">Transmembrane helix</keyword>
<evidence type="ECO:0000256" key="12">
    <source>
        <dbReference type="ARBA" id="ARBA00023136"/>
    </source>
</evidence>
<keyword evidence="8 13" id="KW-0547">Nucleotide-binding</keyword>
<dbReference type="InterPro" id="IPR017441">
    <property type="entry name" value="Protein_kinase_ATP_BS"/>
</dbReference>
<dbReference type="PANTHER" id="PTHR27008">
    <property type="entry name" value="OS04G0122200 PROTEIN"/>
    <property type="match status" value="1"/>
</dbReference>
<dbReference type="PROSITE" id="PS51450">
    <property type="entry name" value="LRR"/>
    <property type="match status" value="1"/>
</dbReference>
<evidence type="ECO:0000256" key="7">
    <source>
        <dbReference type="ARBA" id="ARBA00022737"/>
    </source>
</evidence>
<dbReference type="Gene3D" id="3.30.200.20">
    <property type="entry name" value="Phosphorylase Kinase, domain 1"/>
    <property type="match status" value="1"/>
</dbReference>
<keyword evidence="5 14" id="KW-0812">Transmembrane</keyword>
<dbReference type="PANTHER" id="PTHR27008:SF585">
    <property type="entry name" value="PROTEIN KINASE DOMAIN-CONTAINING PROTEIN"/>
    <property type="match status" value="1"/>
</dbReference>
<dbReference type="InterPro" id="IPR013210">
    <property type="entry name" value="LRR_N_plant-typ"/>
</dbReference>
<evidence type="ECO:0000256" key="2">
    <source>
        <dbReference type="ARBA" id="ARBA00008684"/>
    </source>
</evidence>
<dbReference type="InterPro" id="IPR051809">
    <property type="entry name" value="Plant_receptor-like_S/T_kinase"/>
</dbReference>
<dbReference type="Pfam" id="PF23598">
    <property type="entry name" value="LRR_14"/>
    <property type="match status" value="1"/>
</dbReference>
<dbReference type="Proteomes" id="UP001318860">
    <property type="component" value="Unassembled WGS sequence"/>
</dbReference>
<evidence type="ECO:0000256" key="3">
    <source>
        <dbReference type="ARBA" id="ARBA00022614"/>
    </source>
</evidence>
<dbReference type="SMART" id="SM00220">
    <property type="entry name" value="S_TKc"/>
    <property type="match status" value="1"/>
</dbReference>
<evidence type="ECO:0000256" key="11">
    <source>
        <dbReference type="ARBA" id="ARBA00022989"/>
    </source>
</evidence>
<feature type="binding site" evidence="13">
    <location>
        <position position="763"/>
    </location>
    <ligand>
        <name>ATP</name>
        <dbReference type="ChEBI" id="CHEBI:30616"/>
    </ligand>
</feature>
<reference evidence="16 17" key="1">
    <citation type="journal article" date="2021" name="Comput. Struct. Biotechnol. J.">
        <title>De novo genome assembly of the potent medicinal plant Rehmannia glutinosa using nanopore technology.</title>
        <authorList>
            <person name="Ma L."/>
            <person name="Dong C."/>
            <person name="Song C."/>
            <person name="Wang X."/>
            <person name="Zheng X."/>
            <person name="Niu Y."/>
            <person name="Chen S."/>
            <person name="Feng W."/>
        </authorList>
    </citation>
    <scope>NUCLEOTIDE SEQUENCE [LARGE SCALE GENOMIC DNA]</scope>
    <source>
        <strain evidence="16">DH-2019</strain>
    </source>
</reference>
<keyword evidence="4" id="KW-0808">Transferase</keyword>
<dbReference type="Gene3D" id="1.10.510.10">
    <property type="entry name" value="Transferase(Phosphotransferase) domain 1"/>
    <property type="match status" value="1"/>
</dbReference>
<keyword evidence="9" id="KW-0418">Kinase</keyword>
<dbReference type="Pfam" id="PF08263">
    <property type="entry name" value="LRRNT_2"/>
    <property type="match status" value="1"/>
</dbReference>
<dbReference type="InterPro" id="IPR003591">
    <property type="entry name" value="Leu-rich_rpt_typical-subtyp"/>
</dbReference>
<evidence type="ECO:0000256" key="6">
    <source>
        <dbReference type="ARBA" id="ARBA00022729"/>
    </source>
</evidence>
<dbReference type="Pfam" id="PF13855">
    <property type="entry name" value="LRR_8"/>
    <property type="match status" value="1"/>
</dbReference>
<dbReference type="EMBL" id="JABTTQ020001211">
    <property type="protein sequence ID" value="KAK6133538.1"/>
    <property type="molecule type" value="Genomic_DNA"/>
</dbReference>
<evidence type="ECO:0000256" key="13">
    <source>
        <dbReference type="PROSITE-ProRule" id="PRU10141"/>
    </source>
</evidence>
<keyword evidence="17" id="KW-1185">Reference proteome</keyword>
<sequence length="999" mass="110794">MDKSCYYILAYTILLFNFQIPCLAITTTNLTTDQSALLVLKSHITLDPYHILTTNWTNSTSVCRWIGVTCGTRHHRVTALNISDMELSGTIPPQLGNLSFLVSLDLSYNSFIGSLPQELSQLHRLKYFTLRVNNFSGEIPSWFGNLHKLEYLSLRNNSFTGLIPNSLSNLSSLQVLDFSFNSLEGNIPGEFGRFQSLNVLSLQYNHLSGTIPLAIFNVSTLETIAFTSNELHGSLPTDMCRNLPFLGEINLAYNKLRGQIPPGVIPQEIGNLQNLAEFSVQRNKITGEVPLNIFNIFMLRYLLLSENQLTGNLPTNLDYGLPVIEELNLSINNLNGKIPESISNCTKLRVLSLSSNKFTGFVPKFLGNLRLLKCLQLFDNNLRIEPSPSSELSFITSLTNCRSLNHLAINDNPLDGIIPASIGNFSDSLQNFYASNCKIKGNIPASIGNLSNLVTLALANNELSGYMPTTVTHLHNLQGLFLENNNMRGPIPDDSNMLKSNIPSSLWNLKDLLELDLSTNTLSGFLPSEIGNLVTAIRVNLSMNQLSGTIPSTIGDLQNLANLSLARNDLEGSIPVSIGSMISLVTLDLSYNNLSGLIPMSLQELQHLEYFNVSFNSLRGEIPTDGPFRNFTVESFKANEALCGVSRFHVPRCRTISKLKSWRRVCLALFILSGVVAFILLASLAFIFLRYRRKDNSTSRIDGVVSTIPERISYYELSRATEQFNDSNLLGKGGFGSVYKGILGDGNVLAVKVFNTLSEAAFKSFDVECEVLRNIRHRNLTKVISSCSNEDFKALVLEYMPKGSLENWLYSHNYCLSLVQRLNIMIDVASALEYLHHGYSTPIVHCDLKPSNVLLDEEMNGHVSDFGIAKLLGEGVSMVHTNTLATLGYIAPGLVSTRFGRVMLMEIFTRKRPSDDMFGGDLSLKSWVESSVSKSSIQVIDANLLNQENEHIEKNLECVSSILELALKCSAESPGDRINMKQVVAELLKIKAQFSCIMH</sequence>
<keyword evidence="3" id="KW-0433">Leucine-rich repeat</keyword>
<dbReference type="Pfam" id="PF00069">
    <property type="entry name" value="Pkinase"/>
    <property type="match status" value="1"/>
</dbReference>
<keyword evidence="6" id="KW-0732">Signal</keyword>
<evidence type="ECO:0000256" key="5">
    <source>
        <dbReference type="ARBA" id="ARBA00022692"/>
    </source>
</evidence>
<proteinExistence type="inferred from homology"/>
<evidence type="ECO:0000313" key="16">
    <source>
        <dbReference type="EMBL" id="KAK6133538.1"/>
    </source>
</evidence>
<evidence type="ECO:0000313" key="17">
    <source>
        <dbReference type="Proteomes" id="UP001318860"/>
    </source>
</evidence>
<accession>A0ABR0VEC9</accession>
<evidence type="ECO:0000256" key="14">
    <source>
        <dbReference type="SAM" id="Phobius"/>
    </source>
</evidence>
<dbReference type="PROSITE" id="PS00108">
    <property type="entry name" value="PROTEIN_KINASE_ST"/>
    <property type="match status" value="1"/>
</dbReference>
<dbReference type="InterPro" id="IPR001611">
    <property type="entry name" value="Leu-rich_rpt"/>
</dbReference>
<comment type="subcellular location">
    <subcellularLocation>
        <location evidence="1">Membrane</location>
    </subcellularLocation>
</comment>
<protein>
    <recommendedName>
        <fullName evidence="15">Protein kinase domain-containing protein</fullName>
    </recommendedName>
</protein>
<dbReference type="Gene3D" id="3.80.10.10">
    <property type="entry name" value="Ribonuclease Inhibitor"/>
    <property type="match status" value="4"/>
</dbReference>
<keyword evidence="7" id="KW-0677">Repeat</keyword>
<comment type="caution">
    <text evidence="16">The sequence shown here is derived from an EMBL/GenBank/DDBJ whole genome shotgun (WGS) entry which is preliminary data.</text>
</comment>
<dbReference type="SUPFAM" id="SSF56112">
    <property type="entry name" value="Protein kinase-like (PK-like)"/>
    <property type="match status" value="1"/>
</dbReference>
<dbReference type="InterPro" id="IPR008271">
    <property type="entry name" value="Ser/Thr_kinase_AS"/>
</dbReference>
<evidence type="ECO:0000256" key="10">
    <source>
        <dbReference type="ARBA" id="ARBA00022840"/>
    </source>
</evidence>
<dbReference type="SUPFAM" id="SSF52058">
    <property type="entry name" value="L domain-like"/>
    <property type="match status" value="2"/>
</dbReference>
<gene>
    <name evidence="16" type="ORF">DH2020_032667</name>
</gene>
<dbReference type="PROSITE" id="PS50011">
    <property type="entry name" value="PROTEIN_KINASE_DOM"/>
    <property type="match status" value="1"/>
</dbReference>
<dbReference type="SMART" id="SM00369">
    <property type="entry name" value="LRR_TYP"/>
    <property type="match status" value="10"/>
</dbReference>
<feature type="transmembrane region" description="Helical" evidence="14">
    <location>
        <begin position="667"/>
        <end position="689"/>
    </location>
</feature>
<evidence type="ECO:0000256" key="4">
    <source>
        <dbReference type="ARBA" id="ARBA00022679"/>
    </source>
</evidence>
<evidence type="ECO:0000259" key="15">
    <source>
        <dbReference type="PROSITE" id="PS50011"/>
    </source>
</evidence>
<name>A0ABR0VEC9_REHGL</name>